<proteinExistence type="predicted"/>
<dbReference type="EMBL" id="DXEZ01000251">
    <property type="protein sequence ID" value="HIX55188.1"/>
    <property type="molecule type" value="Genomic_DNA"/>
</dbReference>
<evidence type="ECO:0000259" key="2">
    <source>
        <dbReference type="Pfam" id="PF11827"/>
    </source>
</evidence>
<accession>A0A9D1WA03</accession>
<evidence type="ECO:0000313" key="3">
    <source>
        <dbReference type="EMBL" id="HIX55188.1"/>
    </source>
</evidence>
<reference evidence="3" key="2">
    <citation type="submission" date="2021-04" db="EMBL/GenBank/DDBJ databases">
        <authorList>
            <person name="Gilroy R."/>
        </authorList>
    </citation>
    <scope>NUCLEOTIDE SEQUENCE</scope>
    <source>
        <strain evidence="3">1719</strain>
    </source>
</reference>
<dbReference type="PROSITE" id="PS51257">
    <property type="entry name" value="PROKAR_LIPOPROTEIN"/>
    <property type="match status" value="1"/>
</dbReference>
<evidence type="ECO:0000256" key="1">
    <source>
        <dbReference type="SAM" id="SignalP"/>
    </source>
</evidence>
<protein>
    <submittedName>
        <fullName evidence="3">DUF3347 domain-containing protein</fullName>
    </submittedName>
</protein>
<feature type="chain" id="PRO_5038393498" evidence="1">
    <location>
        <begin position="23"/>
        <end position="190"/>
    </location>
</feature>
<dbReference type="Pfam" id="PF11827">
    <property type="entry name" value="DUF3347"/>
    <property type="match status" value="1"/>
</dbReference>
<evidence type="ECO:0000313" key="4">
    <source>
        <dbReference type="Proteomes" id="UP000824156"/>
    </source>
</evidence>
<comment type="caution">
    <text evidence="3">The sequence shown here is derived from an EMBL/GenBank/DDBJ whole genome shotgun (WGS) entry which is preliminary data.</text>
</comment>
<dbReference type="Proteomes" id="UP000824156">
    <property type="component" value="Unassembled WGS sequence"/>
</dbReference>
<gene>
    <name evidence="3" type="ORF">H9853_09180</name>
</gene>
<organism evidence="3 4">
    <name type="scientific">Candidatus Sphingobacterium stercoripullorum</name>
    <dbReference type="NCBI Taxonomy" id="2838759"/>
    <lineage>
        <taxon>Bacteria</taxon>
        <taxon>Pseudomonadati</taxon>
        <taxon>Bacteroidota</taxon>
        <taxon>Sphingobacteriia</taxon>
        <taxon>Sphingobacteriales</taxon>
        <taxon>Sphingobacteriaceae</taxon>
        <taxon>Sphingobacterium</taxon>
    </lineage>
</organism>
<sequence length="190" mass="20965">MKKNVFFSLAIAAALVSCNSGSGDSDLSADSGQHDTEHFSENENALETVQIEKSDQISNLLDSYFVTKDALKDDNAEGAKEGIAQFVVNLDEAKADNVPADLLTSLESNSEAIQQGDIAVQREHFEKLSHDMKELVLLVGADRDVYQQYCPMYKNDEGGMWLSQHEDLLNPLFGSQMLKCGFNQEKLAVQ</sequence>
<dbReference type="InterPro" id="IPR021782">
    <property type="entry name" value="DUF3347"/>
</dbReference>
<dbReference type="AlphaFoldDB" id="A0A9D1WA03"/>
<feature type="signal peptide" evidence="1">
    <location>
        <begin position="1"/>
        <end position="22"/>
    </location>
</feature>
<keyword evidence="1" id="KW-0732">Signal</keyword>
<feature type="domain" description="DUF3347" evidence="2">
    <location>
        <begin position="61"/>
        <end position="141"/>
    </location>
</feature>
<reference evidence="3" key="1">
    <citation type="journal article" date="2021" name="PeerJ">
        <title>Extensive microbial diversity within the chicken gut microbiome revealed by metagenomics and culture.</title>
        <authorList>
            <person name="Gilroy R."/>
            <person name="Ravi A."/>
            <person name="Getino M."/>
            <person name="Pursley I."/>
            <person name="Horton D.L."/>
            <person name="Alikhan N.F."/>
            <person name="Baker D."/>
            <person name="Gharbi K."/>
            <person name="Hall N."/>
            <person name="Watson M."/>
            <person name="Adriaenssens E.M."/>
            <person name="Foster-Nyarko E."/>
            <person name="Jarju S."/>
            <person name="Secka A."/>
            <person name="Antonio M."/>
            <person name="Oren A."/>
            <person name="Chaudhuri R.R."/>
            <person name="La Ragione R."/>
            <person name="Hildebrand F."/>
            <person name="Pallen M.J."/>
        </authorList>
    </citation>
    <scope>NUCLEOTIDE SEQUENCE</scope>
    <source>
        <strain evidence="3">1719</strain>
    </source>
</reference>
<name>A0A9D1WA03_9SPHI</name>